<dbReference type="EMBL" id="JAPTSV010000890">
    <property type="protein sequence ID" value="KAJ1518798.1"/>
    <property type="molecule type" value="Genomic_DNA"/>
</dbReference>
<evidence type="ECO:0000313" key="2">
    <source>
        <dbReference type="EMBL" id="KAJ1518798.1"/>
    </source>
</evidence>
<gene>
    <name evidence="2" type="ORF">ONE63_011595</name>
</gene>
<sequence length="177" mass="19930">MVQGASGGDNPTNNPKNPSHIYNNFKEALIYSRLEDTKNMTLALELVVRKRHPRGKTIRYRTLEAVTTIHLAAQGIPTDPEELEQKIRGAYARRGLTLDLDQPQDHNVGWALNIAARLGKYPDEVAFELQDRIAALVRREGPRLLQRFRNGEEPFAEPAARAPQPEDDDEEAVDDPV</sequence>
<comment type="caution">
    <text evidence="2">The sequence shown here is derived from an EMBL/GenBank/DDBJ whole genome shotgun (WGS) entry which is preliminary data.</text>
</comment>
<proteinExistence type="predicted"/>
<feature type="compositionally biased region" description="Polar residues" evidence="1">
    <location>
        <begin position="9"/>
        <end position="20"/>
    </location>
</feature>
<evidence type="ECO:0000256" key="1">
    <source>
        <dbReference type="SAM" id="MobiDB-lite"/>
    </source>
</evidence>
<reference evidence="2" key="1">
    <citation type="submission" date="2022-12" db="EMBL/GenBank/DDBJ databases">
        <title>Chromosome-level genome assembly of the bean flower thrips Megalurothrips usitatus.</title>
        <authorList>
            <person name="Ma L."/>
            <person name="Liu Q."/>
            <person name="Li H."/>
            <person name="Cai W."/>
        </authorList>
    </citation>
    <scope>NUCLEOTIDE SEQUENCE</scope>
    <source>
        <strain evidence="2">Cailab_2022a</strain>
    </source>
</reference>
<feature type="region of interest" description="Disordered" evidence="1">
    <location>
        <begin position="1"/>
        <end position="20"/>
    </location>
</feature>
<keyword evidence="3" id="KW-1185">Reference proteome</keyword>
<feature type="region of interest" description="Disordered" evidence="1">
    <location>
        <begin position="147"/>
        <end position="177"/>
    </location>
</feature>
<dbReference type="Proteomes" id="UP001075354">
    <property type="component" value="Unassembled WGS sequence"/>
</dbReference>
<organism evidence="2 3">
    <name type="scientific">Megalurothrips usitatus</name>
    <name type="common">bean blossom thrips</name>
    <dbReference type="NCBI Taxonomy" id="439358"/>
    <lineage>
        <taxon>Eukaryota</taxon>
        <taxon>Metazoa</taxon>
        <taxon>Ecdysozoa</taxon>
        <taxon>Arthropoda</taxon>
        <taxon>Hexapoda</taxon>
        <taxon>Insecta</taxon>
        <taxon>Pterygota</taxon>
        <taxon>Neoptera</taxon>
        <taxon>Paraneoptera</taxon>
        <taxon>Thysanoptera</taxon>
        <taxon>Terebrantia</taxon>
        <taxon>Thripoidea</taxon>
        <taxon>Thripidae</taxon>
        <taxon>Megalurothrips</taxon>
    </lineage>
</organism>
<feature type="compositionally biased region" description="Acidic residues" evidence="1">
    <location>
        <begin position="165"/>
        <end position="177"/>
    </location>
</feature>
<protein>
    <submittedName>
        <fullName evidence="2">Uncharacterized protein</fullName>
    </submittedName>
</protein>
<evidence type="ECO:0000313" key="3">
    <source>
        <dbReference type="Proteomes" id="UP001075354"/>
    </source>
</evidence>
<accession>A0AAV7X2Z6</accession>
<name>A0AAV7X2Z6_9NEOP</name>
<dbReference type="AlphaFoldDB" id="A0AAV7X2Z6"/>